<dbReference type="InterPro" id="IPR001478">
    <property type="entry name" value="PDZ"/>
</dbReference>
<dbReference type="OrthoDB" id="3521766at2"/>
<dbReference type="SMART" id="SM00228">
    <property type="entry name" value="PDZ"/>
    <property type="match status" value="1"/>
</dbReference>
<organism evidence="2 3">
    <name type="scientific">Aggregatimonas sangjinii</name>
    <dbReference type="NCBI Taxonomy" id="2583587"/>
    <lineage>
        <taxon>Bacteria</taxon>
        <taxon>Pseudomonadati</taxon>
        <taxon>Bacteroidota</taxon>
        <taxon>Flavobacteriia</taxon>
        <taxon>Flavobacteriales</taxon>
        <taxon>Flavobacteriaceae</taxon>
        <taxon>Aggregatimonas</taxon>
    </lineage>
</organism>
<dbReference type="Pfam" id="PF17820">
    <property type="entry name" value="PDZ_6"/>
    <property type="match status" value="1"/>
</dbReference>
<dbReference type="Proteomes" id="UP000310017">
    <property type="component" value="Chromosome"/>
</dbReference>
<reference evidence="2 3" key="1">
    <citation type="submission" date="2019-05" db="EMBL/GenBank/DDBJ databases">
        <title>Genome sequencing of F202Z8.</title>
        <authorList>
            <person name="Kwon Y.M."/>
        </authorList>
    </citation>
    <scope>NUCLEOTIDE SEQUENCE [LARGE SCALE GENOMIC DNA]</scope>
    <source>
        <strain evidence="2 3">F202Z8</strain>
    </source>
</reference>
<dbReference type="Gene3D" id="2.40.70.10">
    <property type="entry name" value="Acid Proteases"/>
    <property type="match status" value="1"/>
</dbReference>
<proteinExistence type="predicted"/>
<dbReference type="PROSITE" id="PS50106">
    <property type="entry name" value="PDZ"/>
    <property type="match status" value="1"/>
</dbReference>
<accession>A0A5B7SRA1</accession>
<gene>
    <name evidence="2" type="ORF">FGM00_03170</name>
</gene>
<evidence type="ECO:0000313" key="3">
    <source>
        <dbReference type="Proteomes" id="UP000310017"/>
    </source>
</evidence>
<protein>
    <submittedName>
        <fullName evidence="2">PDZ domain-containing protein</fullName>
    </submittedName>
</protein>
<evidence type="ECO:0000259" key="1">
    <source>
        <dbReference type="PROSITE" id="PS50106"/>
    </source>
</evidence>
<dbReference type="AlphaFoldDB" id="A0A5B7SRA1"/>
<dbReference type="InterPro" id="IPR041489">
    <property type="entry name" value="PDZ_6"/>
</dbReference>
<dbReference type="InterPro" id="IPR036034">
    <property type="entry name" value="PDZ_sf"/>
</dbReference>
<dbReference type="InterPro" id="IPR021109">
    <property type="entry name" value="Peptidase_aspartic_dom_sf"/>
</dbReference>
<dbReference type="Gene3D" id="2.30.42.10">
    <property type="match status" value="1"/>
</dbReference>
<feature type="domain" description="PDZ" evidence="1">
    <location>
        <begin position="369"/>
        <end position="413"/>
    </location>
</feature>
<evidence type="ECO:0000313" key="2">
    <source>
        <dbReference type="EMBL" id="QCW99163.1"/>
    </source>
</evidence>
<dbReference type="EMBL" id="CP040710">
    <property type="protein sequence ID" value="QCW99163.1"/>
    <property type="molecule type" value="Genomic_DNA"/>
</dbReference>
<keyword evidence="3" id="KW-1185">Reference proteome</keyword>
<dbReference type="KEGG" id="asag:FGM00_03170"/>
<dbReference type="RefSeq" id="WP_138851516.1">
    <property type="nucleotide sequence ID" value="NZ_CP040710.1"/>
</dbReference>
<name>A0A5B7SRA1_9FLAO</name>
<sequence>MRNLAVLFSLLMVPIFGMAQHYELPKHKKYEKVKFKLVNNLMVVPMTVNGTELSFILDSGVSTPILFNLSDQDSLQINKVAEITINGLGEGEPIKALTSRENRFQMGEIRNPNQPLYVVLDRDKNFSPDIGIPVHGMIGFDLFRDFVVEINYSRKFLRFYRPDGYEHRPNKNQETLPLHVVNKKAYVDGMVYLQDETQVPVKLLVDSGSSDAIWLFESDSIAIPDKHYPDFLGKGLNGDVFGKRSMVKGIQIGSFLLKDAKTAFPDMVHYEEILDMGGRNGSMGGEVLKRFNMVFDYPNGSVTLQKNGNFNTPFQYNMSGIEIRHNGVRYISERITNRKTNPIEKTRENLGNVQILFERQTRLSLVPEIVVSGIRADSPAKDAGLQEGDVILAVNGKKVYSYKLQEIMHLLNEREGKRVRLLIERSDGDKLITYELKNMFKEKP</sequence>
<dbReference type="SUPFAM" id="SSF50156">
    <property type="entry name" value="PDZ domain-like"/>
    <property type="match status" value="1"/>
</dbReference>
<dbReference type="Pfam" id="PF13650">
    <property type="entry name" value="Asp_protease_2"/>
    <property type="match status" value="1"/>
</dbReference>